<reference evidence="1 2" key="1">
    <citation type="submission" date="2021-12" db="EMBL/GenBank/DDBJ databases">
        <title>Discovery of the Pendulisporaceae a myxobacterial family with distinct sporulation behavior and unique specialized metabolism.</title>
        <authorList>
            <person name="Garcia R."/>
            <person name="Popoff A."/>
            <person name="Bader C.D."/>
            <person name="Loehr J."/>
            <person name="Walesch S."/>
            <person name="Walt C."/>
            <person name="Boldt J."/>
            <person name="Bunk B."/>
            <person name="Haeckl F.J.F.P.J."/>
            <person name="Gunesch A.P."/>
            <person name="Birkelbach J."/>
            <person name="Nuebel U."/>
            <person name="Pietschmann T."/>
            <person name="Bach T."/>
            <person name="Mueller R."/>
        </authorList>
    </citation>
    <scope>NUCLEOTIDE SEQUENCE [LARGE SCALE GENOMIC DNA]</scope>
    <source>
        <strain evidence="1 2">MSr12523</strain>
    </source>
</reference>
<name>A0ABZ2KBK1_9BACT</name>
<protein>
    <submittedName>
        <fullName evidence="1">Uncharacterized protein</fullName>
    </submittedName>
</protein>
<organism evidence="1 2">
    <name type="scientific">Pendulispora brunnea</name>
    <dbReference type="NCBI Taxonomy" id="2905690"/>
    <lineage>
        <taxon>Bacteria</taxon>
        <taxon>Pseudomonadati</taxon>
        <taxon>Myxococcota</taxon>
        <taxon>Myxococcia</taxon>
        <taxon>Myxococcales</taxon>
        <taxon>Sorangiineae</taxon>
        <taxon>Pendulisporaceae</taxon>
        <taxon>Pendulispora</taxon>
    </lineage>
</organism>
<dbReference type="RefSeq" id="WP_394845373.1">
    <property type="nucleotide sequence ID" value="NZ_CP089982.1"/>
</dbReference>
<dbReference type="Proteomes" id="UP001379533">
    <property type="component" value="Chromosome"/>
</dbReference>
<accession>A0ABZ2KBK1</accession>
<sequence length="351" mass="37757">MAVGIFTIVVFIWGFVKGLSRAGASGSATKPASSPPSAGQSASLASLARISMRATPKQIAEITGVATTVNPAGSMRIPLAEDVAFTAVRFDWNKEQTHIRLINLEGLRDPSRASVIRGKLRERLRRRFRDSYFMWQGCGIALQGDLLSASAHARWAGGENQMWDNQIETLWDIARADALGLGVQVLPAAITNWLGGGYSLKALGTVDPNVGAEQSYDTLVRLFPGVYTYESAGSARAQFVALDHPWFGEARLGWRNEPGGHLVSISLMPAPGKEQFENEGALNGCLRSKLGQPQVRALGSQLKDHFGDSWSHAGTKVVLSQTEIDISNDAGQSIPRSLLQDVTSALDACGR</sequence>
<keyword evidence="2" id="KW-1185">Reference proteome</keyword>
<proteinExistence type="predicted"/>
<dbReference type="EMBL" id="CP089982">
    <property type="protein sequence ID" value="WXA94762.1"/>
    <property type="molecule type" value="Genomic_DNA"/>
</dbReference>
<evidence type="ECO:0000313" key="1">
    <source>
        <dbReference type="EMBL" id="WXA94762.1"/>
    </source>
</evidence>
<evidence type="ECO:0000313" key="2">
    <source>
        <dbReference type="Proteomes" id="UP001379533"/>
    </source>
</evidence>
<gene>
    <name evidence="1" type="ORF">LZC95_51125</name>
</gene>